<keyword evidence="10" id="KW-1185">Reference proteome</keyword>
<dbReference type="PANTHER" id="PTHR47756:SF2">
    <property type="entry name" value="BLL6612 PROTEIN"/>
    <property type="match status" value="1"/>
</dbReference>
<keyword evidence="2" id="KW-0805">Transcription regulation</keyword>
<evidence type="ECO:0000256" key="4">
    <source>
        <dbReference type="ARBA" id="ARBA00023125"/>
    </source>
</evidence>
<dbReference type="Pfam" id="PF20239">
    <property type="entry name" value="DUF6596"/>
    <property type="match status" value="1"/>
</dbReference>
<evidence type="ECO:0000313" key="9">
    <source>
        <dbReference type="EMBL" id="MBJ8337885.1"/>
    </source>
</evidence>
<dbReference type="EMBL" id="JAEMNV010000001">
    <property type="protein sequence ID" value="MBJ8337885.1"/>
    <property type="molecule type" value="Genomic_DNA"/>
</dbReference>
<comment type="similarity">
    <text evidence="1">Belongs to the sigma-70 factor family. ECF subfamily.</text>
</comment>
<keyword evidence="3" id="KW-0731">Sigma factor</keyword>
<dbReference type="InterPro" id="IPR013324">
    <property type="entry name" value="RNA_pol_sigma_r3/r4-like"/>
</dbReference>
<evidence type="ECO:0000256" key="5">
    <source>
        <dbReference type="ARBA" id="ARBA00023163"/>
    </source>
</evidence>
<dbReference type="SUPFAM" id="SSF88659">
    <property type="entry name" value="Sigma3 and sigma4 domains of RNA polymerase sigma factors"/>
    <property type="match status" value="1"/>
</dbReference>
<dbReference type="GO" id="GO:0016987">
    <property type="term" value="F:sigma factor activity"/>
    <property type="evidence" value="ECO:0007669"/>
    <property type="project" value="UniProtKB-KW"/>
</dbReference>
<dbReference type="InterPro" id="IPR013325">
    <property type="entry name" value="RNA_pol_sigma_r2"/>
</dbReference>
<sequence>MDEDLLRRLAPQVLGALVRRFGHFDTSEDAVQEALLAAATQWPSEGTPDNPLGWLITVASRRLTDLLRSEQARRRREDTVVQRALPGDWLAPAADRPNADADDTLVLLFMCCHPSLSPSSQIALTLKAVGGLTAGEIARAFLVPEATMTRRITRAKQSVKTSGVPFRLPPPAERAERLGAVLQVLYLVFNEGYASTAGTSLYRVELSTEAIRLARLAHALLPDDSEVTGLLALMLLTDARRPARIGPTGELIPMADQDRALWNSDYIAEGIGLITSALPRGVTGPFQLQAAIAAVHDEAPSFDATDWPQIVALYELLLSGSDNPMLALNHAVAMSMVHGAVAGLARIDELADDNRVAHDHRLHAVRAHLLEQVGDSAGARAAYLAAAELAASIPQQRFLRTKAQAVQEDCGSVPIQGKGSS</sequence>
<evidence type="ECO:0000256" key="2">
    <source>
        <dbReference type="ARBA" id="ARBA00023015"/>
    </source>
</evidence>
<organism evidence="9 10">
    <name type="scientific">Antrihabitans stalagmiti</name>
    <dbReference type="NCBI Taxonomy" id="2799499"/>
    <lineage>
        <taxon>Bacteria</taxon>
        <taxon>Bacillati</taxon>
        <taxon>Actinomycetota</taxon>
        <taxon>Actinomycetes</taxon>
        <taxon>Mycobacteriales</taxon>
        <taxon>Nocardiaceae</taxon>
        <taxon>Antrihabitans</taxon>
    </lineage>
</organism>
<dbReference type="InterPro" id="IPR013249">
    <property type="entry name" value="RNA_pol_sigma70_r4_t2"/>
</dbReference>
<proteinExistence type="inferred from homology"/>
<dbReference type="Pfam" id="PF04542">
    <property type="entry name" value="Sigma70_r2"/>
    <property type="match status" value="1"/>
</dbReference>
<evidence type="ECO:0000313" key="10">
    <source>
        <dbReference type="Proteomes" id="UP000655868"/>
    </source>
</evidence>
<keyword evidence="5" id="KW-0804">Transcription</keyword>
<evidence type="ECO:0000259" key="7">
    <source>
        <dbReference type="Pfam" id="PF08281"/>
    </source>
</evidence>
<dbReference type="RefSeq" id="WP_199701875.1">
    <property type="nucleotide sequence ID" value="NZ_JAEMNV010000001.1"/>
</dbReference>
<comment type="caution">
    <text evidence="9">The sequence shown here is derived from an EMBL/GenBank/DDBJ whole genome shotgun (WGS) entry which is preliminary data.</text>
</comment>
<dbReference type="GO" id="GO:0003677">
    <property type="term" value="F:DNA binding"/>
    <property type="evidence" value="ECO:0007669"/>
    <property type="project" value="UniProtKB-KW"/>
</dbReference>
<dbReference type="InterPro" id="IPR007627">
    <property type="entry name" value="RNA_pol_sigma70_r2"/>
</dbReference>
<feature type="domain" description="DUF6596" evidence="8">
    <location>
        <begin position="177"/>
        <end position="277"/>
    </location>
</feature>
<dbReference type="SUPFAM" id="SSF88946">
    <property type="entry name" value="Sigma2 domain of RNA polymerase sigma factors"/>
    <property type="match status" value="1"/>
</dbReference>
<evidence type="ECO:0000259" key="8">
    <source>
        <dbReference type="Pfam" id="PF20239"/>
    </source>
</evidence>
<evidence type="ECO:0000256" key="1">
    <source>
        <dbReference type="ARBA" id="ARBA00010641"/>
    </source>
</evidence>
<evidence type="ECO:0000259" key="6">
    <source>
        <dbReference type="Pfam" id="PF04542"/>
    </source>
</evidence>
<feature type="domain" description="RNA polymerase sigma factor 70 region 4 type 2" evidence="7">
    <location>
        <begin position="109"/>
        <end position="157"/>
    </location>
</feature>
<dbReference type="GO" id="GO:0006352">
    <property type="term" value="P:DNA-templated transcription initiation"/>
    <property type="evidence" value="ECO:0007669"/>
    <property type="project" value="InterPro"/>
</dbReference>
<accession>A0A934NMH8</accession>
<keyword evidence="4" id="KW-0238">DNA-binding</keyword>
<dbReference type="InterPro" id="IPR046531">
    <property type="entry name" value="DUF6596"/>
</dbReference>
<evidence type="ECO:0000256" key="3">
    <source>
        <dbReference type="ARBA" id="ARBA00023082"/>
    </source>
</evidence>
<name>A0A934NMH8_9NOCA</name>
<dbReference type="Gene3D" id="1.10.1740.10">
    <property type="match status" value="1"/>
</dbReference>
<reference evidence="9" key="1">
    <citation type="submission" date="2020-12" db="EMBL/GenBank/DDBJ databases">
        <title>Antrihabitans popcorni sp. nov. and Antrihabitans auranticaus sp. nov., isolated from a larva cave.</title>
        <authorList>
            <person name="Lee S.D."/>
            <person name="Kim I.S."/>
        </authorList>
    </citation>
    <scope>NUCLEOTIDE SEQUENCE</scope>
    <source>
        <strain evidence="9">YC3-6</strain>
    </source>
</reference>
<gene>
    <name evidence="9" type="ORF">JGU71_03205</name>
</gene>
<dbReference type="AlphaFoldDB" id="A0A934NMH8"/>
<feature type="domain" description="RNA polymerase sigma-70 region 2" evidence="6">
    <location>
        <begin position="5"/>
        <end position="71"/>
    </location>
</feature>
<dbReference type="Pfam" id="PF08281">
    <property type="entry name" value="Sigma70_r4_2"/>
    <property type="match status" value="1"/>
</dbReference>
<protein>
    <submittedName>
        <fullName evidence="9">RNA polymerase sigma factor</fullName>
    </submittedName>
</protein>
<dbReference type="PANTHER" id="PTHR47756">
    <property type="entry name" value="BLL6612 PROTEIN-RELATED"/>
    <property type="match status" value="1"/>
</dbReference>
<dbReference type="Proteomes" id="UP000655868">
    <property type="component" value="Unassembled WGS sequence"/>
</dbReference>